<evidence type="ECO:0000313" key="1">
    <source>
        <dbReference type="EMBL" id="GIY84044.1"/>
    </source>
</evidence>
<evidence type="ECO:0000313" key="2">
    <source>
        <dbReference type="Proteomes" id="UP001054945"/>
    </source>
</evidence>
<comment type="caution">
    <text evidence="1">The sequence shown here is derived from an EMBL/GenBank/DDBJ whole genome shotgun (WGS) entry which is preliminary data.</text>
</comment>
<keyword evidence="2" id="KW-1185">Reference proteome</keyword>
<reference evidence="1 2" key="1">
    <citation type="submission" date="2021-06" db="EMBL/GenBank/DDBJ databases">
        <title>Caerostris extrusa draft genome.</title>
        <authorList>
            <person name="Kono N."/>
            <person name="Arakawa K."/>
        </authorList>
    </citation>
    <scope>NUCLEOTIDE SEQUENCE [LARGE SCALE GENOMIC DNA]</scope>
</reference>
<proteinExistence type="predicted"/>
<name>A0AAV4WQG8_CAEEX</name>
<sequence>MPLLFLGEIKIDFLPLSSPYEGILITDEALSIFFCSFFFFLSPPFFEKEFLTFTSFLLLYLREKGTCRKEADDSFPVTFDWVAPSFGQLGTLPCKKFLE</sequence>
<dbReference type="Proteomes" id="UP001054945">
    <property type="component" value="Unassembled WGS sequence"/>
</dbReference>
<accession>A0AAV4WQG8</accession>
<organism evidence="1 2">
    <name type="scientific">Caerostris extrusa</name>
    <name type="common">Bark spider</name>
    <name type="synonym">Caerostris bankana</name>
    <dbReference type="NCBI Taxonomy" id="172846"/>
    <lineage>
        <taxon>Eukaryota</taxon>
        <taxon>Metazoa</taxon>
        <taxon>Ecdysozoa</taxon>
        <taxon>Arthropoda</taxon>
        <taxon>Chelicerata</taxon>
        <taxon>Arachnida</taxon>
        <taxon>Araneae</taxon>
        <taxon>Araneomorphae</taxon>
        <taxon>Entelegynae</taxon>
        <taxon>Araneoidea</taxon>
        <taxon>Araneidae</taxon>
        <taxon>Caerostris</taxon>
    </lineage>
</organism>
<dbReference type="EMBL" id="BPLR01016461">
    <property type="protein sequence ID" value="GIY84044.1"/>
    <property type="molecule type" value="Genomic_DNA"/>
</dbReference>
<gene>
    <name evidence="1" type="ORF">CEXT_469411</name>
</gene>
<dbReference type="AlphaFoldDB" id="A0AAV4WQG8"/>
<protein>
    <submittedName>
        <fullName evidence="1">Uncharacterized protein</fullName>
    </submittedName>
</protein>